<dbReference type="HOGENOM" id="CLU_061176_0_0_11"/>
<reference evidence="2 3" key="1">
    <citation type="journal article" date="2009" name="Stand. Genomic Sci.">
        <title>Complete genome sequence of Stackebrandtia nassauensis type strain (LLR-40K-21).</title>
        <authorList>
            <person name="Munk C."/>
            <person name="Lapidus A."/>
            <person name="Copeland A."/>
            <person name="Jando M."/>
            <person name="Mayilraj S."/>
            <person name="Glavina Del Rio T."/>
            <person name="Nolan M."/>
            <person name="Chen F."/>
            <person name="Lucas S."/>
            <person name="Tice H."/>
            <person name="Cheng J.F."/>
            <person name="Han C."/>
            <person name="Detter J.C."/>
            <person name="Bruce D."/>
            <person name="Goodwin L."/>
            <person name="Chain P."/>
            <person name="Pitluck S."/>
            <person name="Goker M."/>
            <person name="Ovchinikova G."/>
            <person name="Pati A."/>
            <person name="Ivanova N."/>
            <person name="Mavromatis K."/>
            <person name="Chen A."/>
            <person name="Palaniappan K."/>
            <person name="Land M."/>
            <person name="Hauser L."/>
            <person name="Chang Y.J."/>
            <person name="Jeffries C.D."/>
            <person name="Bristow J."/>
            <person name="Eisen J.A."/>
            <person name="Markowitz V."/>
            <person name="Hugenholtz P."/>
            <person name="Kyrpides N.C."/>
            <person name="Klenk H.P."/>
        </authorList>
    </citation>
    <scope>NUCLEOTIDE SEQUENCE [LARGE SCALE GENOMIC DNA]</scope>
    <source>
        <strain evidence="3">DSM 44728 / CIP 108903 / NRRL B-16338 / NBRC 102104 / LLR-40K-21</strain>
    </source>
</reference>
<gene>
    <name evidence="2" type="ordered locus">Snas_6243</name>
</gene>
<evidence type="ECO:0000313" key="3">
    <source>
        <dbReference type="Proteomes" id="UP000000844"/>
    </source>
</evidence>
<dbReference type="Proteomes" id="UP000000844">
    <property type="component" value="Chromosome"/>
</dbReference>
<dbReference type="OrthoDB" id="7941246at2"/>
<dbReference type="PANTHER" id="PTHR43245:SF13">
    <property type="entry name" value="UDP-D-APIOSE_UDP-D-XYLOSE SYNTHASE 2"/>
    <property type="match status" value="1"/>
</dbReference>
<dbReference type="Pfam" id="PF01370">
    <property type="entry name" value="Epimerase"/>
    <property type="match status" value="1"/>
</dbReference>
<evidence type="ECO:0000259" key="1">
    <source>
        <dbReference type="Pfam" id="PF01370"/>
    </source>
</evidence>
<dbReference type="AlphaFoldDB" id="D3Q2W3"/>
<keyword evidence="3" id="KW-1185">Reference proteome</keyword>
<dbReference type="InterPro" id="IPR001509">
    <property type="entry name" value="Epimerase_deHydtase"/>
</dbReference>
<organism evidence="2 3">
    <name type="scientific">Stackebrandtia nassauensis (strain DSM 44728 / CIP 108903 / NRRL B-16338 / NBRC 102104 / LLR-40K-21)</name>
    <dbReference type="NCBI Taxonomy" id="446470"/>
    <lineage>
        <taxon>Bacteria</taxon>
        <taxon>Bacillati</taxon>
        <taxon>Actinomycetota</taxon>
        <taxon>Actinomycetes</taxon>
        <taxon>Glycomycetales</taxon>
        <taxon>Glycomycetaceae</taxon>
        <taxon>Stackebrandtia</taxon>
    </lineage>
</organism>
<dbReference type="InterPro" id="IPR036291">
    <property type="entry name" value="NAD(P)-bd_dom_sf"/>
</dbReference>
<accession>D3Q2W3</accession>
<dbReference type="SUPFAM" id="SSF51735">
    <property type="entry name" value="NAD(P)-binding Rossmann-fold domains"/>
    <property type="match status" value="1"/>
</dbReference>
<dbReference type="STRING" id="446470.Snas_6243"/>
<dbReference type="InterPro" id="IPR050177">
    <property type="entry name" value="Lipid_A_modif_metabolic_enz"/>
</dbReference>
<dbReference type="KEGG" id="sna:Snas_6243"/>
<evidence type="ECO:0000313" key="2">
    <source>
        <dbReference type="EMBL" id="ADD45864.1"/>
    </source>
</evidence>
<dbReference type="eggNOG" id="COG0451">
    <property type="taxonomic scope" value="Bacteria"/>
</dbReference>
<dbReference type="Gene3D" id="3.40.50.720">
    <property type="entry name" value="NAD(P)-binding Rossmann-like Domain"/>
    <property type="match status" value="1"/>
</dbReference>
<feature type="domain" description="NAD-dependent epimerase/dehydratase" evidence="1">
    <location>
        <begin position="74"/>
        <end position="225"/>
    </location>
</feature>
<dbReference type="PANTHER" id="PTHR43245">
    <property type="entry name" value="BIFUNCTIONAL POLYMYXIN RESISTANCE PROTEIN ARNA"/>
    <property type="match status" value="1"/>
</dbReference>
<protein>
    <submittedName>
        <fullName evidence="2">NAD-dependent epimerase/dehydratase</fullName>
    </submittedName>
</protein>
<name>D3Q2W3_STANL</name>
<dbReference type="RefSeq" id="WP_013021435.1">
    <property type="nucleotide sequence ID" value="NC_013947.1"/>
</dbReference>
<proteinExistence type="predicted"/>
<dbReference type="EMBL" id="CP001778">
    <property type="protein sequence ID" value="ADD45864.1"/>
    <property type="molecule type" value="Genomic_DNA"/>
</dbReference>
<sequence>MKLLVLGGTWFVGRAIVEEALDRAWNVTTFNRGQSGRGVVGAVNVHGDRTCVGDIQGLAEYGPWDALVDTSGYVPRNVLNVASSLLSQVNRYVFMSTVSVYKGWPAEALSEQSDLLHCPPDADSSYGEDVEDGPTRYGYQKSGCESAVTEVFGESRSLLLRPGVVLGPREYVGRLPWWLRRIAKGGPTLAPGSAERRIQPVDVRDLAEFTVQAIEDRQHGAFNIAANGSETFGGLLNACIATTHSSAELIWMSDDRLLAAGVRQWSEMPLWRTAPGTWAVAAAKAQRAGLRSRPLVETVGATWEWMNTSPEIAANERSIEIGIDFSKEQAILGRR</sequence>